<sequence>MMETLKNLLAGNTKVKSPEVAQKEIDKLQAQENDLQSELSQAQSEHSKVRRALEIVEASLIIDETDKQALASQKKAQAKLEALAKQIAEVGEKLSEVSAKKQAAVQEMFRSRGEVARKYNVKVRRDMVIAHRFNRAFGLEYPFGLETQYDQKGFDLGVEYGLGEISSLDPNSEDWRFVVGLSNEDSAEGDKQAEVIARELEEAIKGVFEKNNIALTEQTLTNLSRI</sequence>
<comment type="caution">
    <text evidence="2">The sequence shown here is derived from an EMBL/GenBank/DDBJ whole genome shotgun (WGS) entry which is preliminary data.</text>
</comment>
<proteinExistence type="predicted"/>
<protein>
    <submittedName>
        <fullName evidence="2">Uncharacterized protein</fullName>
    </submittedName>
</protein>
<dbReference type="Proteomes" id="UP000220635">
    <property type="component" value="Unassembled WGS sequence"/>
</dbReference>
<organism evidence="2 3">
    <name type="scientific">Bacillus cereus</name>
    <dbReference type="NCBI Taxonomy" id="1396"/>
    <lineage>
        <taxon>Bacteria</taxon>
        <taxon>Bacillati</taxon>
        <taxon>Bacillota</taxon>
        <taxon>Bacilli</taxon>
        <taxon>Bacillales</taxon>
        <taxon>Bacillaceae</taxon>
        <taxon>Bacillus</taxon>
        <taxon>Bacillus cereus group</taxon>
    </lineage>
</organism>
<dbReference type="RefSeq" id="WP_098381011.1">
    <property type="nucleotide sequence ID" value="NZ_NTWE01000033.1"/>
</dbReference>
<reference evidence="2 3" key="1">
    <citation type="submission" date="2017-09" db="EMBL/GenBank/DDBJ databases">
        <title>Large-scale bioinformatics analysis of Bacillus genomes uncovers conserved roles of natural products in bacterial physiology.</title>
        <authorList>
            <consortium name="Agbiome Team Llc"/>
            <person name="Bleich R.M."/>
            <person name="Grubbs K.J."/>
            <person name="Santa Maria K.C."/>
            <person name="Allen S.E."/>
            <person name="Farag S."/>
            <person name="Shank E.A."/>
            <person name="Bowers A."/>
        </authorList>
    </citation>
    <scope>NUCLEOTIDE SEQUENCE [LARGE SCALE GENOMIC DNA]</scope>
    <source>
        <strain evidence="2 3">AFS010695</strain>
    </source>
</reference>
<evidence type="ECO:0000313" key="2">
    <source>
        <dbReference type="EMBL" id="PEV99798.1"/>
    </source>
</evidence>
<name>A0A2A8PSV1_BACCE</name>
<keyword evidence="1" id="KW-0175">Coiled coil</keyword>
<dbReference type="AlphaFoldDB" id="A0A2A8PSV1"/>
<accession>A0A2A8PSV1</accession>
<evidence type="ECO:0000256" key="1">
    <source>
        <dbReference type="SAM" id="Coils"/>
    </source>
</evidence>
<gene>
    <name evidence="2" type="ORF">CN425_18695</name>
</gene>
<dbReference type="EMBL" id="NTWE01000033">
    <property type="protein sequence ID" value="PEV99798.1"/>
    <property type="molecule type" value="Genomic_DNA"/>
</dbReference>
<evidence type="ECO:0000313" key="3">
    <source>
        <dbReference type="Proteomes" id="UP000220635"/>
    </source>
</evidence>
<feature type="coiled-coil region" evidence="1">
    <location>
        <begin position="21"/>
        <end position="100"/>
    </location>
</feature>